<dbReference type="AlphaFoldDB" id="A0AAJ8DUQ2"/>
<keyword evidence="4" id="KW-0929">Antimicrobial</keyword>
<sequence length="87" mass="9546">MKTFSAAVTLVVLIFIYIQKSSAFPSSGVQGTEEAASDDYPAGAEEETSVETWMMPFDIRQESYNSPIRCRYCCGCCTLSVCGMCCE</sequence>
<evidence type="ECO:0000256" key="1">
    <source>
        <dbReference type="ARBA" id="ARBA00004613"/>
    </source>
</evidence>
<proteinExistence type="inferred from homology"/>
<keyword evidence="6 10" id="KW-0732">Signal</keyword>
<evidence type="ECO:0000256" key="3">
    <source>
        <dbReference type="ARBA" id="ARBA00022525"/>
    </source>
</evidence>
<evidence type="ECO:0000256" key="6">
    <source>
        <dbReference type="ARBA" id="ARBA00022729"/>
    </source>
</evidence>
<keyword evidence="3" id="KW-0964">Secreted</keyword>
<feature type="signal peptide" evidence="10">
    <location>
        <begin position="1"/>
        <end position="23"/>
    </location>
</feature>
<dbReference type="PANTHER" id="PTHR16877">
    <property type="entry name" value="HEPCIDIN"/>
    <property type="match status" value="1"/>
</dbReference>
<evidence type="ECO:0000256" key="7">
    <source>
        <dbReference type="ARBA" id="ARBA00023022"/>
    </source>
</evidence>
<evidence type="ECO:0000256" key="4">
    <source>
        <dbReference type="ARBA" id="ARBA00022529"/>
    </source>
</evidence>
<dbReference type="KEGG" id="lcf:127143296"/>
<dbReference type="PANTHER" id="PTHR16877:SF0">
    <property type="entry name" value="HEPCIDIN"/>
    <property type="match status" value="1"/>
</dbReference>
<keyword evidence="8" id="KW-1015">Disulfide bond</keyword>
<keyword evidence="7" id="KW-0044">Antibiotic</keyword>
<dbReference type="RefSeq" id="XP_050931800.1">
    <property type="nucleotide sequence ID" value="XM_051075843.1"/>
</dbReference>
<feature type="chain" id="PRO_5042599903" evidence="10">
    <location>
        <begin position="24"/>
        <end position="87"/>
    </location>
</feature>
<dbReference type="Proteomes" id="UP000694890">
    <property type="component" value="Linkage group LG15"/>
</dbReference>
<dbReference type="GO" id="GO:0005179">
    <property type="term" value="F:hormone activity"/>
    <property type="evidence" value="ECO:0007669"/>
    <property type="project" value="UniProtKB-KW"/>
</dbReference>
<accession>A0AAJ8DUQ2</accession>
<organism evidence="11 12">
    <name type="scientific">Lates calcarifer</name>
    <name type="common">Barramundi</name>
    <name type="synonym">Holocentrus calcarifer</name>
    <dbReference type="NCBI Taxonomy" id="8187"/>
    <lineage>
        <taxon>Eukaryota</taxon>
        <taxon>Metazoa</taxon>
        <taxon>Chordata</taxon>
        <taxon>Craniata</taxon>
        <taxon>Vertebrata</taxon>
        <taxon>Euteleostomi</taxon>
        <taxon>Actinopterygii</taxon>
        <taxon>Neopterygii</taxon>
        <taxon>Teleostei</taxon>
        <taxon>Neoteleostei</taxon>
        <taxon>Acanthomorphata</taxon>
        <taxon>Carangaria</taxon>
        <taxon>Carangaria incertae sedis</taxon>
        <taxon>Centropomidae</taxon>
        <taxon>Lates</taxon>
    </lineage>
</organism>
<evidence type="ECO:0000256" key="8">
    <source>
        <dbReference type="ARBA" id="ARBA00023157"/>
    </source>
</evidence>
<evidence type="ECO:0000313" key="11">
    <source>
        <dbReference type="Proteomes" id="UP000694890"/>
    </source>
</evidence>
<evidence type="ECO:0000256" key="5">
    <source>
        <dbReference type="ARBA" id="ARBA00022702"/>
    </source>
</evidence>
<evidence type="ECO:0000256" key="2">
    <source>
        <dbReference type="ARBA" id="ARBA00008022"/>
    </source>
</evidence>
<dbReference type="Pfam" id="PF06446">
    <property type="entry name" value="Hepcidin"/>
    <property type="match status" value="1"/>
</dbReference>
<gene>
    <name evidence="12" type="primary">LOC127143296</name>
</gene>
<evidence type="ECO:0000256" key="9">
    <source>
        <dbReference type="SAM" id="MobiDB-lite"/>
    </source>
</evidence>
<evidence type="ECO:0000313" key="12">
    <source>
        <dbReference type="RefSeq" id="XP_050931800.1"/>
    </source>
</evidence>
<keyword evidence="5" id="KW-0372">Hormone</keyword>
<dbReference type="GO" id="GO:0006879">
    <property type="term" value="P:intracellular iron ion homeostasis"/>
    <property type="evidence" value="ECO:0007669"/>
    <property type="project" value="InterPro"/>
</dbReference>
<feature type="region of interest" description="Disordered" evidence="9">
    <location>
        <begin position="24"/>
        <end position="48"/>
    </location>
</feature>
<protein>
    <submittedName>
        <fullName evidence="12">Hepcidin</fullName>
    </submittedName>
</protein>
<evidence type="ECO:0000256" key="10">
    <source>
        <dbReference type="SAM" id="SignalP"/>
    </source>
</evidence>
<dbReference type="GeneID" id="127143296"/>
<comment type="similarity">
    <text evidence="2">Belongs to the hepcidin family.</text>
</comment>
<comment type="subcellular location">
    <subcellularLocation>
        <location evidence="1">Secreted</location>
    </subcellularLocation>
</comment>
<dbReference type="InterPro" id="IPR010500">
    <property type="entry name" value="Hepcidin"/>
</dbReference>
<dbReference type="GO" id="GO:0005576">
    <property type="term" value="C:extracellular region"/>
    <property type="evidence" value="ECO:0007669"/>
    <property type="project" value="UniProtKB-SubCell"/>
</dbReference>
<name>A0AAJ8DUQ2_LATCA</name>
<reference evidence="12" key="1">
    <citation type="submission" date="2025-08" db="UniProtKB">
        <authorList>
            <consortium name="RefSeq"/>
        </authorList>
    </citation>
    <scope>IDENTIFICATION</scope>
    <source>
        <tissue evidence="12">Brain</tissue>
    </source>
</reference>
<dbReference type="GO" id="GO:0042742">
    <property type="term" value="P:defense response to bacterium"/>
    <property type="evidence" value="ECO:0007669"/>
    <property type="project" value="UniProtKB-KW"/>
</dbReference>